<evidence type="ECO:0000313" key="2">
    <source>
        <dbReference type="Proteomes" id="UP000636661"/>
    </source>
</evidence>
<accession>A0A918I3I1</accession>
<sequence length="97" mass="10658">MVGAPFSTLIRVARTGLRVTADQVLIPPDMDGVPPAVCRPERTRVTGVASPGDSRRFTTIATMIETCRSDAHHREIGTKRIYARKDGRVGDLIVMRI</sequence>
<comment type="caution">
    <text evidence="1">The sequence shown here is derived from an EMBL/GenBank/DDBJ whole genome shotgun (WGS) entry which is preliminary data.</text>
</comment>
<dbReference type="Proteomes" id="UP000636661">
    <property type="component" value="Unassembled WGS sequence"/>
</dbReference>
<name>A0A918I3I1_9ACTN</name>
<dbReference type="AlphaFoldDB" id="A0A918I3I1"/>
<reference evidence="1" key="2">
    <citation type="submission" date="2020-09" db="EMBL/GenBank/DDBJ databases">
        <authorList>
            <person name="Sun Q."/>
            <person name="Ohkuma M."/>
        </authorList>
    </citation>
    <scope>NUCLEOTIDE SEQUENCE</scope>
    <source>
        <strain evidence="1">JCM 4391</strain>
    </source>
</reference>
<protein>
    <submittedName>
        <fullName evidence="1">Uncharacterized protein</fullName>
    </submittedName>
</protein>
<organism evidence="1 2">
    <name type="scientific">Streptomyces lavendofoliae</name>
    <dbReference type="NCBI Taxonomy" id="67314"/>
    <lineage>
        <taxon>Bacteria</taxon>
        <taxon>Bacillati</taxon>
        <taxon>Actinomycetota</taxon>
        <taxon>Actinomycetes</taxon>
        <taxon>Kitasatosporales</taxon>
        <taxon>Streptomycetaceae</taxon>
        <taxon>Streptomyces</taxon>
    </lineage>
</organism>
<gene>
    <name evidence="1" type="ORF">GCM10010274_60780</name>
</gene>
<dbReference type="EMBL" id="BMTP01000022">
    <property type="protein sequence ID" value="GGU63957.1"/>
    <property type="molecule type" value="Genomic_DNA"/>
</dbReference>
<keyword evidence="2" id="KW-1185">Reference proteome</keyword>
<proteinExistence type="predicted"/>
<reference evidence="1" key="1">
    <citation type="journal article" date="2014" name="Int. J. Syst. Evol. Microbiol.">
        <title>Complete genome sequence of Corynebacterium casei LMG S-19264T (=DSM 44701T), isolated from a smear-ripened cheese.</title>
        <authorList>
            <consortium name="US DOE Joint Genome Institute (JGI-PGF)"/>
            <person name="Walter F."/>
            <person name="Albersmeier A."/>
            <person name="Kalinowski J."/>
            <person name="Ruckert C."/>
        </authorList>
    </citation>
    <scope>NUCLEOTIDE SEQUENCE</scope>
    <source>
        <strain evidence="1">JCM 4391</strain>
    </source>
</reference>
<evidence type="ECO:0000313" key="1">
    <source>
        <dbReference type="EMBL" id="GGU63957.1"/>
    </source>
</evidence>